<organism evidence="1 2">
    <name type="scientific">Leptospira bouyouniensis</name>
    <dbReference type="NCBI Taxonomy" id="2484911"/>
    <lineage>
        <taxon>Bacteria</taxon>
        <taxon>Pseudomonadati</taxon>
        <taxon>Spirochaetota</taxon>
        <taxon>Spirochaetia</taxon>
        <taxon>Leptospirales</taxon>
        <taxon>Leptospiraceae</taxon>
        <taxon>Leptospira</taxon>
    </lineage>
</organism>
<dbReference type="EMBL" id="RQFD01000016">
    <property type="protein sequence ID" value="TGK47098.1"/>
    <property type="molecule type" value="Genomic_DNA"/>
</dbReference>
<comment type="caution">
    <text evidence="1">The sequence shown here is derived from an EMBL/GenBank/DDBJ whole genome shotgun (WGS) entry which is preliminary data.</text>
</comment>
<sequence>MLNGVLNYRTVELIEVLKEEKYKLIPIPTNETPGFITKIISTLESLLDNIMKGIAAIGDN</sequence>
<protein>
    <submittedName>
        <fullName evidence="1">Uncharacterized protein</fullName>
    </submittedName>
</protein>
<accession>A0ABY2L1D9</accession>
<name>A0ABY2L1D9_9LEPT</name>
<evidence type="ECO:0000313" key="2">
    <source>
        <dbReference type="Proteomes" id="UP000297617"/>
    </source>
</evidence>
<evidence type="ECO:0000313" key="1">
    <source>
        <dbReference type="EMBL" id="TGK47098.1"/>
    </source>
</evidence>
<keyword evidence="2" id="KW-1185">Reference proteome</keyword>
<reference evidence="2" key="1">
    <citation type="journal article" date="2019" name="PLoS Negl. Trop. Dis.">
        <title>Revisiting the worldwide diversity of Leptospira species in the environment.</title>
        <authorList>
            <person name="Vincent A.T."/>
            <person name="Schiettekatte O."/>
            <person name="Bourhy P."/>
            <person name="Veyrier F.J."/>
            <person name="Picardeau M."/>
        </authorList>
    </citation>
    <scope>NUCLEOTIDE SEQUENCE [LARGE SCALE GENOMIC DNA]</scope>
    <source>
        <strain evidence="2">201800295</strain>
    </source>
</reference>
<proteinExistence type="predicted"/>
<dbReference type="Proteomes" id="UP000297617">
    <property type="component" value="Unassembled WGS sequence"/>
</dbReference>
<gene>
    <name evidence="1" type="ORF">EHQ10_17395</name>
</gene>
<dbReference type="RefSeq" id="WP_135754815.1">
    <property type="nucleotide sequence ID" value="NZ_RQFD01000016.1"/>
</dbReference>